<name>A0A9D1PXW6_9BACT</name>
<dbReference type="InterPro" id="IPR006315">
    <property type="entry name" value="OM_autotransptr_brl_dom"/>
</dbReference>
<sequence length="242" mass="26320">LGFHVALAARRTHVQDSEEAQADTKSAFVGLQALLAPDSWNGFYLTGQGRIGIESGEMDRDIRINGYNRQAESRWSALAGSLQAGFGWDAHLNTEAGFVTMGPLAFFEYAFLHRPSLEESKAGAARLDVEDTVYDSLLMNLGAHAGWQTTLANGTTLGLDVLAAWRHELLDATFATSAAFRGYEDQGFASDSELPGRDSLLVQAGLTLTSSRDFTAQLEVGGEFFRENYTGVNIGLNLAWEF</sequence>
<dbReference type="Pfam" id="PF03797">
    <property type="entry name" value="Autotransporter"/>
    <property type="match status" value="1"/>
</dbReference>
<proteinExistence type="predicted"/>
<dbReference type="NCBIfam" id="TIGR01414">
    <property type="entry name" value="autotrans_barl"/>
    <property type="match status" value="1"/>
</dbReference>
<dbReference type="InterPro" id="IPR005546">
    <property type="entry name" value="Autotransporte_beta"/>
</dbReference>
<evidence type="ECO:0000259" key="1">
    <source>
        <dbReference type="PROSITE" id="PS51208"/>
    </source>
</evidence>
<dbReference type="Gene3D" id="2.40.128.130">
    <property type="entry name" value="Autotransporter beta-domain"/>
    <property type="match status" value="1"/>
</dbReference>
<dbReference type="PROSITE" id="PS51208">
    <property type="entry name" value="AUTOTRANSPORTER"/>
    <property type="match status" value="1"/>
</dbReference>
<reference evidence="2" key="1">
    <citation type="journal article" date="2021" name="PeerJ">
        <title>Extensive microbial diversity within the chicken gut microbiome revealed by metagenomics and culture.</title>
        <authorList>
            <person name="Gilroy R."/>
            <person name="Ravi A."/>
            <person name="Getino M."/>
            <person name="Pursley I."/>
            <person name="Horton D.L."/>
            <person name="Alikhan N.F."/>
            <person name="Baker D."/>
            <person name="Gharbi K."/>
            <person name="Hall N."/>
            <person name="Watson M."/>
            <person name="Adriaenssens E.M."/>
            <person name="Foster-Nyarko E."/>
            <person name="Jarju S."/>
            <person name="Secka A."/>
            <person name="Antonio M."/>
            <person name="Oren A."/>
            <person name="Chaudhuri R.R."/>
            <person name="La Ragione R."/>
            <person name="Hildebrand F."/>
            <person name="Pallen M.J."/>
        </authorList>
    </citation>
    <scope>NUCLEOTIDE SEQUENCE</scope>
    <source>
        <strain evidence="2">ChiHecec2B26-446</strain>
    </source>
</reference>
<organism evidence="2 3">
    <name type="scientific">Candidatus Desulfovibrio intestinipullorum</name>
    <dbReference type="NCBI Taxonomy" id="2838536"/>
    <lineage>
        <taxon>Bacteria</taxon>
        <taxon>Pseudomonadati</taxon>
        <taxon>Thermodesulfobacteriota</taxon>
        <taxon>Desulfovibrionia</taxon>
        <taxon>Desulfovibrionales</taxon>
        <taxon>Desulfovibrionaceae</taxon>
        <taxon>Desulfovibrio</taxon>
    </lineage>
</organism>
<dbReference type="EMBL" id="DXHV01000056">
    <property type="protein sequence ID" value="HIW00632.1"/>
    <property type="molecule type" value="Genomic_DNA"/>
</dbReference>
<accession>A0A9D1PXW6</accession>
<dbReference type="SUPFAM" id="SSF103515">
    <property type="entry name" value="Autotransporter"/>
    <property type="match status" value="1"/>
</dbReference>
<dbReference type="GO" id="GO:0019867">
    <property type="term" value="C:outer membrane"/>
    <property type="evidence" value="ECO:0007669"/>
    <property type="project" value="InterPro"/>
</dbReference>
<feature type="non-terminal residue" evidence="2">
    <location>
        <position position="1"/>
    </location>
</feature>
<protein>
    <submittedName>
        <fullName evidence="2">Autotransporter outer membrane beta-barrel domain-containing protein</fullName>
    </submittedName>
</protein>
<dbReference type="Proteomes" id="UP000886752">
    <property type="component" value="Unassembled WGS sequence"/>
</dbReference>
<feature type="domain" description="Autotransporter" evidence="1">
    <location>
        <begin position="1"/>
        <end position="242"/>
    </location>
</feature>
<evidence type="ECO:0000313" key="3">
    <source>
        <dbReference type="Proteomes" id="UP000886752"/>
    </source>
</evidence>
<reference evidence="2" key="2">
    <citation type="submission" date="2021-04" db="EMBL/GenBank/DDBJ databases">
        <authorList>
            <person name="Gilroy R."/>
        </authorList>
    </citation>
    <scope>NUCLEOTIDE SEQUENCE</scope>
    <source>
        <strain evidence="2">ChiHecec2B26-446</strain>
    </source>
</reference>
<dbReference type="InterPro" id="IPR036709">
    <property type="entry name" value="Autotransporte_beta_dom_sf"/>
</dbReference>
<evidence type="ECO:0000313" key="2">
    <source>
        <dbReference type="EMBL" id="HIW00632.1"/>
    </source>
</evidence>
<comment type="caution">
    <text evidence="2">The sequence shown here is derived from an EMBL/GenBank/DDBJ whole genome shotgun (WGS) entry which is preliminary data.</text>
</comment>
<dbReference type="AlphaFoldDB" id="A0A9D1PXW6"/>
<gene>
    <name evidence="2" type="ORF">H9894_05510</name>
</gene>